<keyword evidence="2" id="KW-1185">Reference proteome</keyword>
<proteinExistence type="predicted"/>
<dbReference type="AlphaFoldDB" id="A0A841FVN4"/>
<evidence type="ECO:0000313" key="1">
    <source>
        <dbReference type="EMBL" id="MBB6039844.1"/>
    </source>
</evidence>
<dbReference type="EMBL" id="JACHGT010000026">
    <property type="protein sequence ID" value="MBB6039844.1"/>
    <property type="molecule type" value="Genomic_DNA"/>
</dbReference>
<protein>
    <submittedName>
        <fullName evidence="1">Uncharacterized protein</fullName>
    </submittedName>
</protein>
<accession>A0A841FVN4</accession>
<name>A0A841FVN4_9ACTN</name>
<reference evidence="1 2" key="1">
    <citation type="submission" date="2020-08" db="EMBL/GenBank/DDBJ databases">
        <title>Genomic Encyclopedia of Type Strains, Phase IV (KMG-IV): sequencing the most valuable type-strain genomes for metagenomic binning, comparative biology and taxonomic classification.</title>
        <authorList>
            <person name="Goeker M."/>
        </authorList>
    </citation>
    <scope>NUCLEOTIDE SEQUENCE [LARGE SCALE GENOMIC DNA]</scope>
    <source>
        <strain evidence="1 2">YIM 65646</strain>
    </source>
</reference>
<comment type="caution">
    <text evidence="1">The sequence shown here is derived from an EMBL/GenBank/DDBJ whole genome shotgun (WGS) entry which is preliminary data.</text>
</comment>
<dbReference type="RefSeq" id="WP_184792922.1">
    <property type="nucleotide sequence ID" value="NZ_BONT01000086.1"/>
</dbReference>
<gene>
    <name evidence="1" type="ORF">HNR73_007743</name>
</gene>
<organism evidence="1 2">
    <name type="scientific">Phytomonospora endophytica</name>
    <dbReference type="NCBI Taxonomy" id="714109"/>
    <lineage>
        <taxon>Bacteria</taxon>
        <taxon>Bacillati</taxon>
        <taxon>Actinomycetota</taxon>
        <taxon>Actinomycetes</taxon>
        <taxon>Micromonosporales</taxon>
        <taxon>Micromonosporaceae</taxon>
        <taxon>Phytomonospora</taxon>
    </lineage>
</organism>
<sequence>MKKIGKLADRVLGRLVPKQDAAAKSCWWDKCPSDPNFDAWCCDNNGGVIECACTG</sequence>
<dbReference type="Proteomes" id="UP000548476">
    <property type="component" value="Unassembled WGS sequence"/>
</dbReference>
<evidence type="ECO:0000313" key="2">
    <source>
        <dbReference type="Proteomes" id="UP000548476"/>
    </source>
</evidence>